<accession>A0A238J329</accession>
<name>A0A238J329_9RHOB</name>
<evidence type="ECO:0000313" key="2">
    <source>
        <dbReference type="EMBL" id="SMX25066.1"/>
    </source>
</evidence>
<dbReference type="InterPro" id="IPR036390">
    <property type="entry name" value="WH_DNA-bd_sf"/>
</dbReference>
<dbReference type="Gene3D" id="1.10.10.10">
    <property type="entry name" value="Winged helix-like DNA-binding domain superfamily/Winged helix DNA-binding domain"/>
    <property type="match status" value="1"/>
</dbReference>
<dbReference type="AlphaFoldDB" id="A0A238J329"/>
<dbReference type="GO" id="GO:0003700">
    <property type="term" value="F:DNA-binding transcription factor activity"/>
    <property type="evidence" value="ECO:0007669"/>
    <property type="project" value="InterPro"/>
</dbReference>
<organism evidence="2 3">
    <name type="scientific">Boseongicola aestuarii</name>
    <dbReference type="NCBI Taxonomy" id="1470561"/>
    <lineage>
        <taxon>Bacteria</taxon>
        <taxon>Pseudomonadati</taxon>
        <taxon>Pseudomonadota</taxon>
        <taxon>Alphaproteobacteria</taxon>
        <taxon>Rhodobacterales</taxon>
        <taxon>Paracoccaceae</taxon>
        <taxon>Boseongicola</taxon>
    </lineage>
</organism>
<dbReference type="RefSeq" id="WP_093975272.1">
    <property type="nucleotide sequence ID" value="NZ_FXXQ01000012.1"/>
</dbReference>
<reference evidence="3" key="1">
    <citation type="submission" date="2017-05" db="EMBL/GenBank/DDBJ databases">
        <authorList>
            <person name="Rodrigo-Torres L."/>
            <person name="Arahal R. D."/>
            <person name="Lucena T."/>
        </authorList>
    </citation>
    <scope>NUCLEOTIDE SEQUENCE [LARGE SCALE GENOMIC DNA]</scope>
    <source>
        <strain evidence="3">CECT 8489</strain>
    </source>
</reference>
<dbReference type="OrthoDB" id="5511415at2"/>
<keyword evidence="3" id="KW-1185">Reference proteome</keyword>
<sequence>MDLNDPHHGPIVDLIAQARRVSRGWSGLSASDSVMTGAERDVLDFLVFEGAATVPQIARSRGVSRQHIQKRADALVEKGLAEFVENPAHKSSRLLEASIKGERTHATASRGEAKVLQQLSGKISPKDIETARAVFRTIAKAVEDSE</sequence>
<dbReference type="Proteomes" id="UP000201838">
    <property type="component" value="Unassembled WGS sequence"/>
</dbReference>
<dbReference type="SMART" id="SM00347">
    <property type="entry name" value="HTH_MARR"/>
    <property type="match status" value="1"/>
</dbReference>
<evidence type="ECO:0000313" key="3">
    <source>
        <dbReference type="Proteomes" id="UP000201838"/>
    </source>
</evidence>
<evidence type="ECO:0000259" key="1">
    <source>
        <dbReference type="SMART" id="SM00347"/>
    </source>
</evidence>
<dbReference type="InterPro" id="IPR000835">
    <property type="entry name" value="HTH_MarR-typ"/>
</dbReference>
<dbReference type="SUPFAM" id="SSF46785">
    <property type="entry name" value="Winged helix' DNA-binding domain"/>
    <property type="match status" value="1"/>
</dbReference>
<dbReference type="Pfam" id="PF12802">
    <property type="entry name" value="MarR_2"/>
    <property type="match status" value="1"/>
</dbReference>
<gene>
    <name evidence="2" type="ORF">BOA8489_03200</name>
</gene>
<proteinExistence type="predicted"/>
<feature type="domain" description="HTH marR-type" evidence="1">
    <location>
        <begin position="28"/>
        <end position="128"/>
    </location>
</feature>
<protein>
    <submittedName>
        <fullName evidence="2">MarR family protein</fullName>
    </submittedName>
</protein>
<dbReference type="EMBL" id="FXXQ01000012">
    <property type="protein sequence ID" value="SMX25066.1"/>
    <property type="molecule type" value="Genomic_DNA"/>
</dbReference>
<dbReference type="InterPro" id="IPR036388">
    <property type="entry name" value="WH-like_DNA-bd_sf"/>
</dbReference>